<dbReference type="Gene3D" id="3.40.190.10">
    <property type="entry name" value="Periplasmic binding protein-like II"/>
    <property type="match status" value="2"/>
</dbReference>
<name>A0A7W6DU36_9RHOB</name>
<comment type="similarity">
    <text evidence="1">Belongs to the LysR transcriptional regulatory family.</text>
</comment>
<protein>
    <submittedName>
        <fullName evidence="6">LysR family glycine cleavage system transcriptional activator</fullName>
    </submittedName>
</protein>
<dbReference type="Pfam" id="PF03466">
    <property type="entry name" value="LysR_substrate"/>
    <property type="match status" value="1"/>
</dbReference>
<dbReference type="InterPro" id="IPR036388">
    <property type="entry name" value="WH-like_DNA-bd_sf"/>
</dbReference>
<dbReference type="Proteomes" id="UP000541426">
    <property type="component" value="Unassembled WGS sequence"/>
</dbReference>
<dbReference type="SUPFAM" id="SSF46785">
    <property type="entry name" value="Winged helix' DNA-binding domain"/>
    <property type="match status" value="1"/>
</dbReference>
<keyword evidence="3" id="KW-0238">DNA-binding</keyword>
<accession>A0A7W6DU36</accession>
<evidence type="ECO:0000256" key="4">
    <source>
        <dbReference type="ARBA" id="ARBA00023163"/>
    </source>
</evidence>
<evidence type="ECO:0000256" key="1">
    <source>
        <dbReference type="ARBA" id="ARBA00009437"/>
    </source>
</evidence>
<evidence type="ECO:0000256" key="3">
    <source>
        <dbReference type="ARBA" id="ARBA00023125"/>
    </source>
</evidence>
<sequence>MLTGLEHLPLNGLRAFEAAGRLGSFRAAAEEIGVSQGAVGQHVRGLEEKLRTELFERHPRGVRLTRSGWRMHARMQRAFEHMEDAVASLHEEDRPVRLAIPGDLAVGWLDPRRDLLLAALPGLTLEVTTLEDAEADLVLIAGEPPTGMVPIGAALFPSEIVAVAKPGVLAEGRGFAGVHLLHDHRDLWPAFIEGVLKLGRPAQLGGLRLGDPEAALTGALTGQGVALAEMRSVRHMIETGQLERVEPGALRSGENYRLCGPAQTLARPEVRSLLDWVTAEMAQDSMAARLKKSS</sequence>
<dbReference type="PROSITE" id="PS50931">
    <property type="entry name" value="HTH_LYSR"/>
    <property type="match status" value="1"/>
</dbReference>
<dbReference type="Pfam" id="PF00126">
    <property type="entry name" value="HTH_1"/>
    <property type="match status" value="1"/>
</dbReference>
<dbReference type="GO" id="GO:0003700">
    <property type="term" value="F:DNA-binding transcription factor activity"/>
    <property type="evidence" value="ECO:0007669"/>
    <property type="project" value="InterPro"/>
</dbReference>
<keyword evidence="7" id="KW-1185">Reference proteome</keyword>
<dbReference type="Gene3D" id="1.10.10.10">
    <property type="entry name" value="Winged helix-like DNA-binding domain superfamily/Winged helix DNA-binding domain"/>
    <property type="match status" value="1"/>
</dbReference>
<proteinExistence type="inferred from homology"/>
<dbReference type="PANTHER" id="PTHR30537:SF5">
    <property type="entry name" value="HTH-TYPE TRANSCRIPTIONAL ACTIVATOR TTDR-RELATED"/>
    <property type="match status" value="1"/>
</dbReference>
<evidence type="ECO:0000256" key="2">
    <source>
        <dbReference type="ARBA" id="ARBA00023015"/>
    </source>
</evidence>
<dbReference type="SUPFAM" id="SSF53850">
    <property type="entry name" value="Periplasmic binding protein-like II"/>
    <property type="match status" value="1"/>
</dbReference>
<dbReference type="InterPro" id="IPR058163">
    <property type="entry name" value="LysR-type_TF_proteobact-type"/>
</dbReference>
<evidence type="ECO:0000313" key="6">
    <source>
        <dbReference type="EMBL" id="MBB3985244.1"/>
    </source>
</evidence>
<dbReference type="InterPro" id="IPR000847">
    <property type="entry name" value="LysR_HTH_N"/>
</dbReference>
<dbReference type="EMBL" id="JACIEJ010000003">
    <property type="protein sequence ID" value="MBB3985244.1"/>
    <property type="molecule type" value="Genomic_DNA"/>
</dbReference>
<gene>
    <name evidence="6" type="ORF">GGQ68_001573</name>
</gene>
<dbReference type="PANTHER" id="PTHR30537">
    <property type="entry name" value="HTH-TYPE TRANSCRIPTIONAL REGULATOR"/>
    <property type="match status" value="1"/>
</dbReference>
<feature type="domain" description="HTH lysR-type" evidence="5">
    <location>
        <begin position="8"/>
        <end position="65"/>
    </location>
</feature>
<organism evidence="6 7">
    <name type="scientific">Sagittula marina</name>
    <dbReference type="NCBI Taxonomy" id="943940"/>
    <lineage>
        <taxon>Bacteria</taxon>
        <taxon>Pseudomonadati</taxon>
        <taxon>Pseudomonadota</taxon>
        <taxon>Alphaproteobacteria</taxon>
        <taxon>Rhodobacterales</taxon>
        <taxon>Roseobacteraceae</taxon>
        <taxon>Sagittula</taxon>
    </lineage>
</organism>
<dbReference type="RefSeq" id="WP_183964620.1">
    <property type="nucleotide sequence ID" value="NZ_BAABBZ010000059.1"/>
</dbReference>
<keyword evidence="4" id="KW-0804">Transcription</keyword>
<evidence type="ECO:0000259" key="5">
    <source>
        <dbReference type="PROSITE" id="PS50931"/>
    </source>
</evidence>
<dbReference type="InterPro" id="IPR005119">
    <property type="entry name" value="LysR_subst-bd"/>
</dbReference>
<dbReference type="GO" id="GO:0003677">
    <property type="term" value="F:DNA binding"/>
    <property type="evidence" value="ECO:0007669"/>
    <property type="project" value="UniProtKB-KW"/>
</dbReference>
<evidence type="ECO:0000313" key="7">
    <source>
        <dbReference type="Proteomes" id="UP000541426"/>
    </source>
</evidence>
<comment type="caution">
    <text evidence="6">The sequence shown here is derived from an EMBL/GenBank/DDBJ whole genome shotgun (WGS) entry which is preliminary data.</text>
</comment>
<dbReference type="PRINTS" id="PR00039">
    <property type="entry name" value="HTHLYSR"/>
</dbReference>
<reference evidence="6 7" key="1">
    <citation type="submission" date="2020-08" db="EMBL/GenBank/DDBJ databases">
        <title>Genomic Encyclopedia of Type Strains, Phase IV (KMG-IV): sequencing the most valuable type-strain genomes for metagenomic binning, comparative biology and taxonomic classification.</title>
        <authorList>
            <person name="Goeker M."/>
        </authorList>
    </citation>
    <scope>NUCLEOTIDE SEQUENCE [LARGE SCALE GENOMIC DNA]</scope>
    <source>
        <strain evidence="6 7">DSM 102235</strain>
    </source>
</reference>
<dbReference type="AlphaFoldDB" id="A0A7W6DU36"/>
<dbReference type="InterPro" id="IPR036390">
    <property type="entry name" value="WH_DNA-bd_sf"/>
</dbReference>
<keyword evidence="2" id="KW-0805">Transcription regulation</keyword>